<sequence>MSGTPELPNKITNITVCTDYAEVGVLTHGSVHHYQPTQENLHVSLTMTKKGMDGYSSGSLHPIFSQNLPEGFNRRFIAEKLARYAKVNDMYLLALQSAQGIGMLSYKSELTLPEAEPVSLSDILTYNSNAPLFPQLLEKYYLQNSLAGVQPKVSIPNASTIKTDRTIPQKDLIVKSFDTEFPLLTVNEFVCMEAARHCGLEPPKTYLSENLETFVVERFDKTSDGTKLGYEDFTTLLKKTNDPDAKYTGSYETLLKATYIYTNSQAEVERMYKYIVFTCLIGNGDAHLKNFALQYTPDMKNIYLSPPFDITHTKIYETIDNKMALKLANSKEFPDVSYLLKLAEGTHFKIRKAKEIIESLSDGIIDYLKHSNEVQLLDGLRASIESSVSNTMTPSYSTKSYRHDKIKKFE</sequence>
<keyword evidence="2" id="KW-0808">Transferase</keyword>
<feature type="domain" description="HipA-like C-terminal" evidence="4">
    <location>
        <begin position="145"/>
        <end position="361"/>
    </location>
</feature>
<keyword evidence="3" id="KW-0418">Kinase</keyword>
<dbReference type="EMBL" id="SEUJ01000043">
    <property type="protein sequence ID" value="KAA1165496.1"/>
    <property type="molecule type" value="Genomic_DNA"/>
</dbReference>
<comment type="similarity">
    <text evidence="1">Belongs to the HipA Ser/Thr kinase family.</text>
</comment>
<accession>A0ABQ6RMZ4</accession>
<reference evidence="6 7" key="1">
    <citation type="submission" date="2019-01" db="EMBL/GenBank/DDBJ databases">
        <title>Genome sequences of marine Pseudoalteromonas species.</title>
        <authorList>
            <person name="Boraston A.B."/>
            <person name="Hehemann J.-H."/>
            <person name="Vickers C.J."/>
            <person name="Salama-Alber O."/>
            <person name="Abe K."/>
            <person name="Hettle A.J."/>
        </authorList>
    </citation>
    <scope>NUCLEOTIDE SEQUENCE [LARGE SCALE GENOMIC DNA]</scope>
    <source>
        <strain evidence="6 7">PS47</strain>
    </source>
</reference>
<gene>
    <name evidence="6" type="ORF">EU509_01055</name>
</gene>
<dbReference type="InterPro" id="IPR017508">
    <property type="entry name" value="HipA_N1"/>
</dbReference>
<protein>
    <submittedName>
        <fullName evidence="6">Type II toxin-antitoxin system HipA family toxin</fullName>
    </submittedName>
</protein>
<name>A0ABQ6RMZ4_9GAMM</name>
<evidence type="ECO:0000256" key="2">
    <source>
        <dbReference type="ARBA" id="ARBA00022679"/>
    </source>
</evidence>
<dbReference type="RefSeq" id="WP_149604959.1">
    <property type="nucleotide sequence ID" value="NZ_SEUJ01000043.1"/>
</dbReference>
<feature type="domain" description="HipA N-terminal subdomain 1" evidence="5">
    <location>
        <begin position="16"/>
        <end position="106"/>
    </location>
</feature>
<evidence type="ECO:0000259" key="4">
    <source>
        <dbReference type="Pfam" id="PF07804"/>
    </source>
</evidence>
<evidence type="ECO:0000313" key="7">
    <source>
        <dbReference type="Proteomes" id="UP000322915"/>
    </source>
</evidence>
<dbReference type="PANTHER" id="PTHR37419:SF1">
    <property type="entry name" value="SERINE_THREONINE-PROTEIN KINASE TOXIN HIPA"/>
    <property type="match status" value="1"/>
</dbReference>
<dbReference type="Gene3D" id="1.10.1070.20">
    <property type="match status" value="1"/>
</dbReference>
<evidence type="ECO:0000256" key="3">
    <source>
        <dbReference type="ARBA" id="ARBA00022777"/>
    </source>
</evidence>
<evidence type="ECO:0000256" key="1">
    <source>
        <dbReference type="ARBA" id="ARBA00010164"/>
    </source>
</evidence>
<evidence type="ECO:0000313" key="6">
    <source>
        <dbReference type="EMBL" id="KAA1165496.1"/>
    </source>
</evidence>
<dbReference type="PANTHER" id="PTHR37419">
    <property type="entry name" value="SERINE/THREONINE-PROTEIN KINASE TOXIN HIPA"/>
    <property type="match status" value="1"/>
</dbReference>
<dbReference type="Pfam" id="PF13657">
    <property type="entry name" value="Couple_hipA"/>
    <property type="match status" value="1"/>
</dbReference>
<organism evidence="6 7">
    <name type="scientific">Pseudoalteromonas fuliginea</name>
    <dbReference type="NCBI Taxonomy" id="1872678"/>
    <lineage>
        <taxon>Bacteria</taxon>
        <taxon>Pseudomonadati</taxon>
        <taxon>Pseudomonadota</taxon>
        <taxon>Gammaproteobacteria</taxon>
        <taxon>Alteromonadales</taxon>
        <taxon>Pseudoalteromonadaceae</taxon>
        <taxon>Pseudoalteromonas</taxon>
    </lineage>
</organism>
<proteinExistence type="inferred from homology"/>
<evidence type="ECO:0000259" key="5">
    <source>
        <dbReference type="Pfam" id="PF13657"/>
    </source>
</evidence>
<comment type="caution">
    <text evidence="6">The sequence shown here is derived from an EMBL/GenBank/DDBJ whole genome shotgun (WGS) entry which is preliminary data.</text>
</comment>
<dbReference type="InterPro" id="IPR052028">
    <property type="entry name" value="HipA_Ser/Thr_kinase"/>
</dbReference>
<dbReference type="Pfam" id="PF07804">
    <property type="entry name" value="HipA_C"/>
    <property type="match status" value="1"/>
</dbReference>
<dbReference type="InterPro" id="IPR012893">
    <property type="entry name" value="HipA-like_C"/>
</dbReference>
<keyword evidence="7" id="KW-1185">Reference proteome</keyword>
<dbReference type="Proteomes" id="UP000322915">
    <property type="component" value="Unassembled WGS sequence"/>
</dbReference>